<dbReference type="Gene3D" id="3.90.1150.10">
    <property type="entry name" value="Aspartate Aminotransferase, domain 1"/>
    <property type="match status" value="2"/>
</dbReference>
<evidence type="ECO:0000256" key="3">
    <source>
        <dbReference type="ARBA" id="ARBA00022576"/>
    </source>
</evidence>
<feature type="modified residue" description="N6-(pyridoxal phosphate)lysine" evidence="7">
    <location>
        <position position="298"/>
    </location>
</feature>
<comment type="catalytic activity">
    <reaction evidence="6">
        <text>L-tyrosine + 2-oxoglutarate = 3-(4-hydroxyphenyl)pyruvate + L-glutamate</text>
        <dbReference type="Rhea" id="RHEA:15093"/>
        <dbReference type="ChEBI" id="CHEBI:16810"/>
        <dbReference type="ChEBI" id="CHEBI:29985"/>
        <dbReference type="ChEBI" id="CHEBI:36242"/>
        <dbReference type="ChEBI" id="CHEBI:58315"/>
        <dbReference type="EC" id="2.6.1.5"/>
    </reaction>
</comment>
<dbReference type="Gene3D" id="3.40.640.10">
    <property type="entry name" value="Type I PLP-dependent aspartate aminotransferase-like (Major domain)"/>
    <property type="match status" value="2"/>
</dbReference>
<keyword evidence="4" id="KW-0808">Transferase</keyword>
<evidence type="ECO:0000256" key="1">
    <source>
        <dbReference type="ARBA" id="ARBA00001933"/>
    </source>
</evidence>
<sequence length="529" mass="59324">MTPGPGKTKWNVPASEIARNTNNPIRNIVENLRLDPNPDKPLIALSIGDPTVFGNLLPSPEVLDAVRESLGSLRYNGYAPSVGEWNQPRHDRWAVVSRPISRRHRHLSEILSPPSPGGRPPNYHGCQFKVGCYIEAREAVARYSSSVDVTVDPKDVLLCSGCSGALDLCITALANPGQNILVPRPGFSIYRTLAEGLGIKVKSYNLKPERGWMVDLDHLEEQCDEKTAAIIINNPSNPCGSVFSREHLFDILEVARRNFLPIIADEIYEHMVFPGKEFHSLGSLSLEVPVLSCSGLTKRLVFNSFNVITDHDRQEVSPPVGFLIPGWRMGWIIIHDRNGVFDQEVRKGLQRLSQRIIGSNTLVQGALPAILKNTPQEFYFNTLCILQPPFGKTLWTFPRGHHEEALCKGFRATDIPQNNALVAFEMLKNIEGLRPVMPEGAMYIMVGISMEHFPEFSSELHFLEQMVTEESVFCLPGQCFDYPGYMRLVLSVPEEQLREACHRIANYCARHFTINSISSYLVQHKHSLP</sequence>
<feature type="domain" description="Aminotransferase class I/classII large" evidence="8">
    <location>
        <begin position="423"/>
        <end position="504"/>
    </location>
</feature>
<proteinExistence type="inferred from homology"/>
<dbReference type="GO" id="GO:0030170">
    <property type="term" value="F:pyridoxal phosphate binding"/>
    <property type="evidence" value="ECO:0007669"/>
    <property type="project" value="InterPro"/>
</dbReference>
<gene>
    <name evidence="9" type="ORF">TTEB3V08_LOCUS442</name>
</gene>
<name>A0A7R9IBA1_9NEOP</name>
<evidence type="ECO:0000256" key="7">
    <source>
        <dbReference type="PIRSR" id="PIRSR000517-1"/>
    </source>
</evidence>
<feature type="domain" description="Aminotransferase class I/classII large" evidence="8">
    <location>
        <begin position="134"/>
        <end position="300"/>
    </location>
</feature>
<dbReference type="PIRSF" id="PIRSF000517">
    <property type="entry name" value="Tyr_transaminase"/>
    <property type="match status" value="1"/>
</dbReference>
<dbReference type="PRINTS" id="PR00753">
    <property type="entry name" value="ACCSYNTHASE"/>
</dbReference>
<dbReference type="EMBL" id="OE000063">
    <property type="protein sequence ID" value="CAD7452257.1"/>
    <property type="molecule type" value="Genomic_DNA"/>
</dbReference>
<evidence type="ECO:0000313" key="9">
    <source>
        <dbReference type="EMBL" id="CAD7452257.1"/>
    </source>
</evidence>
<dbReference type="EC" id="2.6.1.5" evidence="6"/>
<protein>
    <recommendedName>
        <fullName evidence="6">Tyrosine aminotransferase</fullName>
        <shortName evidence="6">TAT</shortName>
        <ecNumber evidence="6">2.6.1.5</ecNumber>
    </recommendedName>
</protein>
<dbReference type="InterPro" id="IPR015421">
    <property type="entry name" value="PyrdxlP-dep_Trfase_major"/>
</dbReference>
<dbReference type="InterPro" id="IPR005958">
    <property type="entry name" value="TyrNic_aminoTrfase"/>
</dbReference>
<comment type="pathway">
    <text evidence="6">Amino-acid degradation; L-phenylalanine degradation; acetoacetate and fumarate from L-phenylalanine: step 2/6.</text>
</comment>
<dbReference type="InterPro" id="IPR015422">
    <property type="entry name" value="PyrdxlP-dep_Trfase_small"/>
</dbReference>
<accession>A0A7R9IBA1</accession>
<evidence type="ECO:0000256" key="2">
    <source>
        <dbReference type="ARBA" id="ARBA00007441"/>
    </source>
</evidence>
<dbReference type="GO" id="GO:0006572">
    <property type="term" value="P:L-tyrosine catabolic process"/>
    <property type="evidence" value="ECO:0007669"/>
    <property type="project" value="TreeGrafter"/>
</dbReference>
<dbReference type="InterPro" id="IPR004839">
    <property type="entry name" value="Aminotransferase_I/II_large"/>
</dbReference>
<keyword evidence="3" id="KW-0032">Aminotransferase</keyword>
<dbReference type="SUPFAM" id="SSF53383">
    <property type="entry name" value="PLP-dependent transferases"/>
    <property type="match status" value="1"/>
</dbReference>
<dbReference type="PANTHER" id="PTHR45744:SF2">
    <property type="entry name" value="TYROSINE AMINOTRANSFERASE"/>
    <property type="match status" value="1"/>
</dbReference>
<comment type="subunit">
    <text evidence="6">Homodimer.</text>
</comment>
<dbReference type="UniPathway" id="UPA00139">
    <property type="reaction ID" value="UER00338"/>
</dbReference>
<keyword evidence="5 6" id="KW-0663">Pyridoxal phosphate</keyword>
<dbReference type="PANTHER" id="PTHR45744">
    <property type="entry name" value="TYROSINE AMINOTRANSFERASE"/>
    <property type="match status" value="1"/>
</dbReference>
<comment type="similarity">
    <text evidence="2 6">Belongs to the class-I pyridoxal-phosphate-dependent aminotransferase family.</text>
</comment>
<dbReference type="GO" id="GO:0004838">
    <property type="term" value="F:L-tyrosine-2-oxoglutarate transaminase activity"/>
    <property type="evidence" value="ECO:0007669"/>
    <property type="project" value="UniProtKB-UniRule"/>
</dbReference>
<dbReference type="InterPro" id="IPR015424">
    <property type="entry name" value="PyrdxlP-dep_Trfase"/>
</dbReference>
<comment type="cofactor">
    <cofactor evidence="1 6 7">
        <name>pyridoxal 5'-phosphate</name>
        <dbReference type="ChEBI" id="CHEBI:597326"/>
    </cofactor>
</comment>
<dbReference type="AlphaFoldDB" id="A0A7R9IBA1"/>
<evidence type="ECO:0000256" key="4">
    <source>
        <dbReference type="ARBA" id="ARBA00022679"/>
    </source>
</evidence>
<evidence type="ECO:0000256" key="5">
    <source>
        <dbReference type="ARBA" id="ARBA00022898"/>
    </source>
</evidence>
<reference evidence="9" key="1">
    <citation type="submission" date="2020-11" db="EMBL/GenBank/DDBJ databases">
        <authorList>
            <person name="Tran Van P."/>
        </authorList>
    </citation>
    <scope>NUCLEOTIDE SEQUENCE</scope>
</reference>
<dbReference type="Pfam" id="PF00155">
    <property type="entry name" value="Aminotran_1_2"/>
    <property type="match status" value="2"/>
</dbReference>
<organism evidence="9">
    <name type="scientific">Timema tahoe</name>
    <dbReference type="NCBI Taxonomy" id="61484"/>
    <lineage>
        <taxon>Eukaryota</taxon>
        <taxon>Metazoa</taxon>
        <taxon>Ecdysozoa</taxon>
        <taxon>Arthropoda</taxon>
        <taxon>Hexapoda</taxon>
        <taxon>Insecta</taxon>
        <taxon>Pterygota</taxon>
        <taxon>Neoptera</taxon>
        <taxon>Polyneoptera</taxon>
        <taxon>Phasmatodea</taxon>
        <taxon>Timematodea</taxon>
        <taxon>Timematoidea</taxon>
        <taxon>Timematidae</taxon>
        <taxon>Timema</taxon>
    </lineage>
</organism>
<comment type="function">
    <text evidence="6">Transaminase involved in tyrosine breakdown. Converts tyrosine to p-hydroxyphenylpyruvate.</text>
</comment>
<dbReference type="GO" id="GO:0006559">
    <property type="term" value="P:L-phenylalanine catabolic process"/>
    <property type="evidence" value="ECO:0007669"/>
    <property type="project" value="UniProtKB-UniRule"/>
</dbReference>
<dbReference type="CDD" id="cd00609">
    <property type="entry name" value="AAT_like"/>
    <property type="match status" value="1"/>
</dbReference>
<evidence type="ECO:0000256" key="6">
    <source>
        <dbReference type="PIRNR" id="PIRNR000517"/>
    </source>
</evidence>
<evidence type="ECO:0000259" key="8">
    <source>
        <dbReference type="Pfam" id="PF00155"/>
    </source>
</evidence>